<organism evidence="1 2">
    <name type="scientific">Melipona bicolor</name>
    <dbReference type="NCBI Taxonomy" id="60889"/>
    <lineage>
        <taxon>Eukaryota</taxon>
        <taxon>Metazoa</taxon>
        <taxon>Ecdysozoa</taxon>
        <taxon>Arthropoda</taxon>
        <taxon>Hexapoda</taxon>
        <taxon>Insecta</taxon>
        <taxon>Pterygota</taxon>
        <taxon>Neoptera</taxon>
        <taxon>Endopterygota</taxon>
        <taxon>Hymenoptera</taxon>
        <taxon>Apocrita</taxon>
        <taxon>Aculeata</taxon>
        <taxon>Apoidea</taxon>
        <taxon>Anthophila</taxon>
        <taxon>Apidae</taxon>
        <taxon>Melipona</taxon>
    </lineage>
</organism>
<keyword evidence="2" id="KW-1185">Reference proteome</keyword>
<dbReference type="AlphaFoldDB" id="A0AA40KIQ0"/>
<accession>A0AA40KIQ0</accession>
<name>A0AA40KIQ0_9HYME</name>
<evidence type="ECO:0000313" key="2">
    <source>
        <dbReference type="Proteomes" id="UP001177670"/>
    </source>
</evidence>
<sequence>MADIGNDTTSLRARLLISQQWGQRIRPFTSHFAHLRATNSAVKSLRWTDLLLPLQTGHSCHW</sequence>
<dbReference type="Proteomes" id="UP001177670">
    <property type="component" value="Unassembled WGS sequence"/>
</dbReference>
<dbReference type="EMBL" id="JAHYIQ010000025">
    <property type="protein sequence ID" value="KAK1121782.1"/>
    <property type="molecule type" value="Genomic_DNA"/>
</dbReference>
<protein>
    <submittedName>
        <fullName evidence="1">Uncharacterized protein</fullName>
    </submittedName>
</protein>
<gene>
    <name evidence="1" type="ORF">K0M31_010093</name>
</gene>
<comment type="caution">
    <text evidence="1">The sequence shown here is derived from an EMBL/GenBank/DDBJ whole genome shotgun (WGS) entry which is preliminary data.</text>
</comment>
<evidence type="ECO:0000313" key="1">
    <source>
        <dbReference type="EMBL" id="KAK1121782.1"/>
    </source>
</evidence>
<reference evidence="1" key="1">
    <citation type="submission" date="2021-10" db="EMBL/GenBank/DDBJ databases">
        <title>Melipona bicolor Genome sequencing and assembly.</title>
        <authorList>
            <person name="Araujo N.S."/>
            <person name="Arias M.C."/>
        </authorList>
    </citation>
    <scope>NUCLEOTIDE SEQUENCE</scope>
    <source>
        <strain evidence="1">USP_2M_L1-L4_2017</strain>
        <tissue evidence="1">Whole body</tissue>
    </source>
</reference>
<proteinExistence type="predicted"/>